<reference evidence="2 3" key="1">
    <citation type="submission" date="2022-10" db="EMBL/GenBank/DDBJ databases">
        <title>The complete genomes of actinobacterial strains from the NBC collection.</title>
        <authorList>
            <person name="Joergensen T.S."/>
            <person name="Alvarez Arevalo M."/>
            <person name="Sterndorff E.B."/>
            <person name="Faurdal D."/>
            <person name="Vuksanovic O."/>
            <person name="Mourched A.-S."/>
            <person name="Charusanti P."/>
            <person name="Shaw S."/>
            <person name="Blin K."/>
            <person name="Weber T."/>
        </authorList>
    </citation>
    <scope>NUCLEOTIDE SEQUENCE [LARGE SCALE GENOMIC DNA]</scope>
    <source>
        <strain evidence="2 3">NBC_00206</strain>
    </source>
</reference>
<evidence type="ECO:0000313" key="2">
    <source>
        <dbReference type="EMBL" id="WTO87003.1"/>
    </source>
</evidence>
<name>A0ABZ1J4B0_9ACTN</name>
<sequence length="291" mass="31237">MTPCERRARLPVGFRVGGWELGAVIGSGGRSIVYEARSVPGGGPAAVKVVSAPDDLVEREAWFGTRADHPHLLRTRAVHRIDAPEPAGAVALVMDRADAGLRQVLDAGVPGPDPVRLLHGVAAGLAHLHGLGWVHGDVTAANVLLSPRDGVRLADFGLTSEPDGVYARTPPLGTLDHRPPEWWSRRRSADGMVLRATADIWAFGVLAHQVLTGGHHPFPGLHARARALAAQAYARGNAPLRLHPSLDGGWHRLIADCLAPDHASRLPHTAASLVTRVGDRRRTWRRDRRGT</sequence>
<dbReference type="RefSeq" id="WP_406261160.1">
    <property type="nucleotide sequence ID" value="NZ_CP108125.1"/>
</dbReference>
<keyword evidence="2" id="KW-0808">Transferase</keyword>
<keyword evidence="3" id="KW-1185">Reference proteome</keyword>
<protein>
    <submittedName>
        <fullName evidence="2">Protein kinase</fullName>
    </submittedName>
</protein>
<dbReference type="SUPFAM" id="SSF56112">
    <property type="entry name" value="Protein kinase-like (PK-like)"/>
    <property type="match status" value="1"/>
</dbReference>
<dbReference type="Pfam" id="PF00069">
    <property type="entry name" value="Pkinase"/>
    <property type="match status" value="1"/>
</dbReference>
<proteinExistence type="predicted"/>
<dbReference type="PANTHER" id="PTHR44329:SF214">
    <property type="entry name" value="PROTEIN KINASE DOMAIN-CONTAINING PROTEIN"/>
    <property type="match status" value="1"/>
</dbReference>
<gene>
    <name evidence="2" type="ORF">OHU27_33030</name>
</gene>
<dbReference type="Proteomes" id="UP001622690">
    <property type="component" value="Chromosome"/>
</dbReference>
<organism evidence="2 3">
    <name type="scientific">Streptomyces nigra</name>
    <dbReference type="NCBI Taxonomy" id="1827580"/>
    <lineage>
        <taxon>Bacteria</taxon>
        <taxon>Bacillati</taxon>
        <taxon>Actinomycetota</taxon>
        <taxon>Actinomycetes</taxon>
        <taxon>Kitasatosporales</taxon>
        <taxon>Streptomycetaceae</taxon>
        <taxon>Streptomyces</taxon>
    </lineage>
</organism>
<keyword evidence="2" id="KW-0418">Kinase</keyword>
<dbReference type="InterPro" id="IPR000719">
    <property type="entry name" value="Prot_kinase_dom"/>
</dbReference>
<feature type="domain" description="Protein kinase" evidence="1">
    <location>
        <begin position="19"/>
        <end position="277"/>
    </location>
</feature>
<dbReference type="InterPro" id="IPR051681">
    <property type="entry name" value="Ser/Thr_Kinases-Pseudokinases"/>
</dbReference>
<dbReference type="EMBL" id="CP108125">
    <property type="protein sequence ID" value="WTO87003.1"/>
    <property type="molecule type" value="Genomic_DNA"/>
</dbReference>
<accession>A0ABZ1J4B0</accession>
<dbReference type="GO" id="GO:0016301">
    <property type="term" value="F:kinase activity"/>
    <property type="evidence" value="ECO:0007669"/>
    <property type="project" value="UniProtKB-KW"/>
</dbReference>
<evidence type="ECO:0000313" key="3">
    <source>
        <dbReference type="Proteomes" id="UP001622690"/>
    </source>
</evidence>
<dbReference type="Gene3D" id="1.10.510.10">
    <property type="entry name" value="Transferase(Phosphotransferase) domain 1"/>
    <property type="match status" value="1"/>
</dbReference>
<dbReference type="InterPro" id="IPR011009">
    <property type="entry name" value="Kinase-like_dom_sf"/>
</dbReference>
<evidence type="ECO:0000259" key="1">
    <source>
        <dbReference type="PROSITE" id="PS50011"/>
    </source>
</evidence>
<dbReference type="PANTHER" id="PTHR44329">
    <property type="entry name" value="SERINE/THREONINE-PROTEIN KINASE TNNI3K-RELATED"/>
    <property type="match status" value="1"/>
</dbReference>
<dbReference type="PROSITE" id="PS50011">
    <property type="entry name" value="PROTEIN_KINASE_DOM"/>
    <property type="match status" value="1"/>
</dbReference>